<dbReference type="SUPFAM" id="SSF54593">
    <property type="entry name" value="Glyoxalase/Bleomycin resistance protein/Dihydroxybiphenyl dioxygenase"/>
    <property type="match status" value="1"/>
</dbReference>
<dbReference type="InterPro" id="IPR004360">
    <property type="entry name" value="Glyas_Fos-R_dOase_dom"/>
</dbReference>
<name>A0A2N9L394_9BACT</name>
<protein>
    <recommendedName>
        <fullName evidence="1">VOC domain-containing protein</fullName>
    </recommendedName>
</protein>
<dbReference type="PROSITE" id="PS51819">
    <property type="entry name" value="VOC"/>
    <property type="match status" value="1"/>
</dbReference>
<dbReference type="InterPro" id="IPR037523">
    <property type="entry name" value="VOC_core"/>
</dbReference>
<dbReference type="Gene3D" id="3.30.720.120">
    <property type="match status" value="1"/>
</dbReference>
<dbReference type="PANTHER" id="PTHR34109:SF1">
    <property type="entry name" value="VOC DOMAIN-CONTAINING PROTEIN"/>
    <property type="match status" value="1"/>
</dbReference>
<evidence type="ECO:0000313" key="2">
    <source>
        <dbReference type="EMBL" id="SPE17797.1"/>
    </source>
</evidence>
<dbReference type="Proteomes" id="UP000239735">
    <property type="component" value="Unassembled WGS sequence"/>
</dbReference>
<evidence type="ECO:0000259" key="1">
    <source>
        <dbReference type="PROSITE" id="PS51819"/>
    </source>
</evidence>
<gene>
    <name evidence="2" type="ORF">SBA5_110157</name>
</gene>
<dbReference type="PANTHER" id="PTHR34109">
    <property type="entry name" value="BNAUNNG04460D PROTEIN-RELATED"/>
    <property type="match status" value="1"/>
</dbReference>
<reference evidence="3" key="1">
    <citation type="submission" date="2018-02" db="EMBL/GenBank/DDBJ databases">
        <authorList>
            <person name="Hausmann B."/>
        </authorList>
    </citation>
    <scope>NUCLEOTIDE SEQUENCE [LARGE SCALE GENOMIC DNA]</scope>
    <source>
        <strain evidence="3">Peat soil MAG SbA5</strain>
    </source>
</reference>
<evidence type="ECO:0000313" key="3">
    <source>
        <dbReference type="Proteomes" id="UP000239735"/>
    </source>
</evidence>
<dbReference type="InterPro" id="IPR029068">
    <property type="entry name" value="Glyas_Bleomycin-R_OHBP_Dase"/>
</dbReference>
<sequence length="142" mass="15346">MAKSCSTVMPTLRYRNAPAAIDWLCKVFGFARRAVHELPDRTVAHAELTLGGGMIMLGSARDDEYGRGFKTPGELGGVETRSSYLVAADVDAVYARAQAAGATIVRLLKDTGYGSREFTVKDPEGHSWSVGTYDPWAAHEGH</sequence>
<dbReference type="EMBL" id="OKRB01000013">
    <property type="protein sequence ID" value="SPE17797.1"/>
    <property type="molecule type" value="Genomic_DNA"/>
</dbReference>
<accession>A0A2N9L394</accession>
<proteinExistence type="predicted"/>
<organism evidence="2 3">
    <name type="scientific">Candidatus Sulfuritelmatomonas gaucii</name>
    <dbReference type="NCBI Taxonomy" id="2043161"/>
    <lineage>
        <taxon>Bacteria</taxon>
        <taxon>Pseudomonadati</taxon>
        <taxon>Acidobacteriota</taxon>
        <taxon>Terriglobia</taxon>
        <taxon>Terriglobales</taxon>
        <taxon>Acidobacteriaceae</taxon>
        <taxon>Candidatus Sulfuritelmatomonas</taxon>
    </lineage>
</organism>
<dbReference type="Gene3D" id="3.30.720.110">
    <property type="match status" value="1"/>
</dbReference>
<dbReference type="OrthoDB" id="9806868at2"/>
<dbReference type="Pfam" id="PF00903">
    <property type="entry name" value="Glyoxalase"/>
    <property type="match status" value="1"/>
</dbReference>
<feature type="domain" description="VOC" evidence="1">
    <location>
        <begin position="6"/>
        <end position="133"/>
    </location>
</feature>
<dbReference type="AlphaFoldDB" id="A0A2N9L394"/>